<gene>
    <name evidence="3" type="ORF">NFI95_12360</name>
</gene>
<organism evidence="3 4">
    <name type="scientific">Endosaccharibacter trunci</name>
    <dbReference type="NCBI Taxonomy" id="2812733"/>
    <lineage>
        <taxon>Bacteria</taxon>
        <taxon>Pseudomonadati</taxon>
        <taxon>Pseudomonadota</taxon>
        <taxon>Alphaproteobacteria</taxon>
        <taxon>Acetobacterales</taxon>
        <taxon>Acetobacteraceae</taxon>
        <taxon>Endosaccharibacter</taxon>
    </lineage>
</organism>
<name>A0ABT1W8L4_9PROT</name>
<protein>
    <recommendedName>
        <fullName evidence="2">Antitoxin</fullName>
    </recommendedName>
</protein>
<dbReference type="Gene3D" id="3.40.1620.10">
    <property type="entry name" value="YefM-like domain"/>
    <property type="match status" value="1"/>
</dbReference>
<comment type="function">
    <text evidence="2">Antitoxin component of a type II toxin-antitoxin (TA) system.</text>
</comment>
<evidence type="ECO:0000313" key="4">
    <source>
        <dbReference type="Proteomes" id="UP001524587"/>
    </source>
</evidence>
<reference evidence="3 4" key="1">
    <citation type="submission" date="2022-06" db="EMBL/GenBank/DDBJ databases">
        <title>Endosaccharibacter gen. nov., sp. nov., endophytic bacteria isolated from sugarcane.</title>
        <authorList>
            <person name="Pitiwittayakul N."/>
            <person name="Yukphan P."/>
            <person name="Charoenyingcharoen P."/>
            <person name="Tanasupawat S."/>
        </authorList>
    </citation>
    <scope>NUCLEOTIDE SEQUENCE [LARGE SCALE GENOMIC DNA]</scope>
    <source>
        <strain evidence="3 4">KSS8</strain>
    </source>
</reference>
<dbReference type="EMBL" id="JAMSKV010000011">
    <property type="protein sequence ID" value="MCQ8279236.1"/>
    <property type="molecule type" value="Genomic_DNA"/>
</dbReference>
<dbReference type="SUPFAM" id="SSF143120">
    <property type="entry name" value="YefM-like"/>
    <property type="match status" value="1"/>
</dbReference>
<comment type="caution">
    <text evidence="3">The sequence shown here is derived from an EMBL/GenBank/DDBJ whole genome shotgun (WGS) entry which is preliminary data.</text>
</comment>
<dbReference type="NCBIfam" id="TIGR01552">
    <property type="entry name" value="phd_fam"/>
    <property type="match status" value="1"/>
</dbReference>
<evidence type="ECO:0000313" key="3">
    <source>
        <dbReference type="EMBL" id="MCQ8279236.1"/>
    </source>
</evidence>
<proteinExistence type="inferred from homology"/>
<dbReference type="InterPro" id="IPR036165">
    <property type="entry name" value="YefM-like_sf"/>
</dbReference>
<dbReference type="Pfam" id="PF02604">
    <property type="entry name" value="PhdYeFM_antitox"/>
    <property type="match status" value="1"/>
</dbReference>
<dbReference type="PANTHER" id="PTHR33713:SF6">
    <property type="entry name" value="ANTITOXIN YEFM"/>
    <property type="match status" value="1"/>
</dbReference>
<accession>A0ABT1W8L4</accession>
<dbReference type="InterPro" id="IPR006442">
    <property type="entry name" value="Antitoxin_Phd/YefM"/>
</dbReference>
<keyword evidence="4" id="KW-1185">Reference proteome</keyword>
<comment type="similarity">
    <text evidence="1 2">Belongs to the phD/YefM antitoxin family.</text>
</comment>
<dbReference type="InterPro" id="IPR051405">
    <property type="entry name" value="phD/YefM_antitoxin"/>
</dbReference>
<dbReference type="Gene3D" id="1.10.1220.170">
    <property type="match status" value="1"/>
</dbReference>
<dbReference type="Proteomes" id="UP001524587">
    <property type="component" value="Unassembled WGS sequence"/>
</dbReference>
<evidence type="ECO:0000256" key="2">
    <source>
        <dbReference type="RuleBase" id="RU362080"/>
    </source>
</evidence>
<dbReference type="RefSeq" id="WP_422864728.1">
    <property type="nucleotide sequence ID" value="NZ_JAMSKV010000011.1"/>
</dbReference>
<evidence type="ECO:0000256" key="1">
    <source>
        <dbReference type="ARBA" id="ARBA00009981"/>
    </source>
</evidence>
<sequence length="86" mass="9623">MDYVSYTDLRQNLARHLNDVHERRAPLTVTRQGKGDVVLLSAEEYAGMEETLHLLRSPPNAERLLRSIRSARAGSATEHELVDPGA</sequence>
<dbReference type="PANTHER" id="PTHR33713">
    <property type="entry name" value="ANTITOXIN YAFN-RELATED"/>
    <property type="match status" value="1"/>
</dbReference>